<sequence>MSPTDVRLFQLYKQDCETLGMVVKMLVSKDPTLEQKLLTALKKNLVDIRGKCLENLSQFISEVNALLKPDKPNHNP</sequence>
<dbReference type="InterPro" id="IPR028851">
    <property type="entry name" value="Pphln1"/>
</dbReference>
<name>A0A3N0YQ89_ANAGA</name>
<dbReference type="PANTHER" id="PTHR15836">
    <property type="entry name" value="PERIPHILIN 1"/>
    <property type="match status" value="1"/>
</dbReference>
<evidence type="ECO:0000313" key="2">
    <source>
        <dbReference type="EMBL" id="ROL48376.1"/>
    </source>
</evidence>
<feature type="domain" description="Periphilin-1 C-terminal" evidence="1">
    <location>
        <begin position="10"/>
        <end position="64"/>
    </location>
</feature>
<dbReference type="GO" id="GO:0005654">
    <property type="term" value="C:nucleoplasm"/>
    <property type="evidence" value="ECO:0007669"/>
    <property type="project" value="TreeGrafter"/>
</dbReference>
<dbReference type="PANTHER" id="PTHR15836:SF4">
    <property type="entry name" value="PERIPHILIN-1"/>
    <property type="match status" value="1"/>
</dbReference>
<protein>
    <submittedName>
        <fullName evidence="2">Periphilin-1</fullName>
    </submittedName>
</protein>
<dbReference type="InterPro" id="IPR057603">
    <property type="entry name" value="Periphilin-1_C"/>
</dbReference>
<dbReference type="GO" id="GO:0045814">
    <property type="term" value="P:negative regulation of gene expression, epigenetic"/>
    <property type="evidence" value="ECO:0007669"/>
    <property type="project" value="TreeGrafter"/>
</dbReference>
<reference evidence="2 3" key="1">
    <citation type="submission" date="2018-10" db="EMBL/GenBank/DDBJ databases">
        <title>Genome assembly for a Yunnan-Guizhou Plateau 3E fish, Anabarilius grahami (Regan), and its evolutionary and genetic applications.</title>
        <authorList>
            <person name="Jiang W."/>
        </authorList>
    </citation>
    <scope>NUCLEOTIDE SEQUENCE [LARGE SCALE GENOMIC DNA]</scope>
    <source>
        <strain evidence="2">AG-KIZ</strain>
        <tissue evidence="2">Muscle</tissue>
    </source>
</reference>
<evidence type="ECO:0000313" key="3">
    <source>
        <dbReference type="Proteomes" id="UP000281406"/>
    </source>
</evidence>
<evidence type="ECO:0000259" key="1">
    <source>
        <dbReference type="Pfam" id="PF25234"/>
    </source>
</evidence>
<dbReference type="GO" id="GO:0097355">
    <property type="term" value="P:protein localization to heterochromatin"/>
    <property type="evidence" value="ECO:0007669"/>
    <property type="project" value="TreeGrafter"/>
</dbReference>
<keyword evidence="3" id="KW-1185">Reference proteome</keyword>
<accession>A0A3N0YQ89</accession>
<dbReference type="Proteomes" id="UP000281406">
    <property type="component" value="Unassembled WGS sequence"/>
</dbReference>
<dbReference type="GO" id="GO:0045892">
    <property type="term" value="P:negative regulation of DNA-templated transcription"/>
    <property type="evidence" value="ECO:0007669"/>
    <property type="project" value="InterPro"/>
</dbReference>
<dbReference type="Pfam" id="PF25234">
    <property type="entry name" value="Periphilin_C"/>
    <property type="match status" value="1"/>
</dbReference>
<comment type="caution">
    <text evidence="2">The sequence shown here is derived from an EMBL/GenBank/DDBJ whole genome shotgun (WGS) entry which is preliminary data.</text>
</comment>
<dbReference type="EMBL" id="RJVU01030786">
    <property type="protein sequence ID" value="ROL48376.1"/>
    <property type="molecule type" value="Genomic_DNA"/>
</dbReference>
<proteinExistence type="predicted"/>
<dbReference type="AlphaFoldDB" id="A0A3N0YQ89"/>
<organism evidence="2 3">
    <name type="scientific">Anabarilius grahami</name>
    <name type="common">Kanglang fish</name>
    <name type="synonym">Barilius grahami</name>
    <dbReference type="NCBI Taxonomy" id="495550"/>
    <lineage>
        <taxon>Eukaryota</taxon>
        <taxon>Metazoa</taxon>
        <taxon>Chordata</taxon>
        <taxon>Craniata</taxon>
        <taxon>Vertebrata</taxon>
        <taxon>Euteleostomi</taxon>
        <taxon>Actinopterygii</taxon>
        <taxon>Neopterygii</taxon>
        <taxon>Teleostei</taxon>
        <taxon>Ostariophysi</taxon>
        <taxon>Cypriniformes</taxon>
        <taxon>Xenocyprididae</taxon>
        <taxon>Xenocypridinae</taxon>
        <taxon>Xenocypridinae incertae sedis</taxon>
        <taxon>Anabarilius</taxon>
    </lineage>
</organism>
<dbReference type="OrthoDB" id="8933311at2759"/>
<gene>
    <name evidence="2" type="ORF">DPX16_4202</name>
</gene>